<dbReference type="InterPro" id="IPR017972">
    <property type="entry name" value="Cyt_P450_CS"/>
</dbReference>
<feature type="binding site" description="axial binding residue" evidence="5">
    <location>
        <position position="459"/>
    </location>
    <ligand>
        <name>heme</name>
        <dbReference type="ChEBI" id="CHEBI:30413"/>
    </ligand>
    <ligandPart>
        <name>Fe</name>
        <dbReference type="ChEBI" id="CHEBI:18248"/>
    </ligandPart>
</feature>
<evidence type="ECO:0000256" key="1">
    <source>
        <dbReference type="ARBA" id="ARBA00010617"/>
    </source>
</evidence>
<dbReference type="PANTHER" id="PTHR24300:SF413">
    <property type="entry name" value="CYTOCHROME P450 18A1"/>
    <property type="match status" value="1"/>
</dbReference>
<dbReference type="GO" id="GO:0016712">
    <property type="term" value="F:oxidoreductase activity, acting on paired donors, with incorporation or reduction of molecular oxygen, reduced flavin or flavoprotein as one donor, and incorporation of one atom of oxygen"/>
    <property type="evidence" value="ECO:0007669"/>
    <property type="project" value="TreeGrafter"/>
</dbReference>
<comment type="similarity">
    <text evidence="1 6">Belongs to the cytochrome P450 family.</text>
</comment>
<dbReference type="Pfam" id="PF00067">
    <property type="entry name" value="p450"/>
    <property type="match status" value="1"/>
</dbReference>
<keyword evidence="7" id="KW-0812">Transmembrane</keyword>
<evidence type="ECO:0000256" key="2">
    <source>
        <dbReference type="ARBA" id="ARBA00022723"/>
    </source>
</evidence>
<comment type="cofactor">
    <cofactor evidence="5">
        <name>heme</name>
        <dbReference type="ChEBI" id="CHEBI:30413"/>
    </cofactor>
</comment>
<dbReference type="Gene3D" id="1.10.630.10">
    <property type="entry name" value="Cytochrome P450"/>
    <property type="match status" value="1"/>
</dbReference>
<gene>
    <name evidence="8" type="ORF">DBV15_11118</name>
</gene>
<evidence type="ECO:0000256" key="3">
    <source>
        <dbReference type="ARBA" id="ARBA00023004"/>
    </source>
</evidence>
<keyword evidence="2 5" id="KW-0479">Metal-binding</keyword>
<evidence type="ECO:0000256" key="4">
    <source>
        <dbReference type="ARBA" id="ARBA00023033"/>
    </source>
</evidence>
<keyword evidence="4 6" id="KW-0503">Monooxygenase</keyword>
<keyword evidence="7" id="KW-1133">Transmembrane helix</keyword>
<evidence type="ECO:0000256" key="7">
    <source>
        <dbReference type="SAM" id="Phobius"/>
    </source>
</evidence>
<protein>
    <submittedName>
        <fullName evidence="8">Cytochrome P450 18a1</fullName>
    </submittedName>
</protein>
<accession>A0A4V3S9V5</accession>
<reference evidence="8 9" key="1">
    <citation type="journal article" date="2019" name="Philos. Trans. R. Soc. Lond., B, Biol. Sci.">
        <title>Ant behaviour and brain gene expression of defending hosts depend on the ecological success of the intruding social parasite.</title>
        <authorList>
            <person name="Kaur R."/>
            <person name="Stoldt M."/>
            <person name="Jongepier E."/>
            <person name="Feldmeyer B."/>
            <person name="Menzel F."/>
            <person name="Bornberg-Bauer E."/>
            <person name="Foitzik S."/>
        </authorList>
    </citation>
    <scope>NUCLEOTIDE SEQUENCE [LARGE SCALE GENOMIC DNA]</scope>
    <source>
        <tissue evidence="8">Whole body</tissue>
    </source>
</reference>
<evidence type="ECO:0000256" key="5">
    <source>
        <dbReference type="PIRSR" id="PIRSR602401-1"/>
    </source>
</evidence>
<proteinExistence type="inferred from homology"/>
<dbReference type="SUPFAM" id="SSF48264">
    <property type="entry name" value="Cytochrome P450"/>
    <property type="match status" value="1"/>
</dbReference>
<dbReference type="FunFam" id="1.10.630.10:FF:000070">
    <property type="entry name" value="cytochrome P450 18a1"/>
    <property type="match status" value="1"/>
</dbReference>
<evidence type="ECO:0000256" key="6">
    <source>
        <dbReference type="RuleBase" id="RU000461"/>
    </source>
</evidence>
<dbReference type="STRING" id="300112.A0A4V3S9V5"/>
<dbReference type="PROSITE" id="PS00086">
    <property type="entry name" value="CYTOCHROME_P450"/>
    <property type="match status" value="1"/>
</dbReference>
<dbReference type="InterPro" id="IPR002401">
    <property type="entry name" value="Cyt_P450_E_grp-I"/>
</dbReference>
<dbReference type="AlphaFoldDB" id="A0A4V3S9V5"/>
<keyword evidence="3 5" id="KW-0408">Iron</keyword>
<evidence type="ECO:0000313" key="9">
    <source>
        <dbReference type="Proteomes" id="UP000310200"/>
    </source>
</evidence>
<dbReference type="InterPro" id="IPR001128">
    <property type="entry name" value="Cyt_P450"/>
</dbReference>
<dbReference type="GO" id="GO:0005737">
    <property type="term" value="C:cytoplasm"/>
    <property type="evidence" value="ECO:0007669"/>
    <property type="project" value="TreeGrafter"/>
</dbReference>
<dbReference type="InterPro" id="IPR036396">
    <property type="entry name" value="Cyt_P450_sf"/>
</dbReference>
<evidence type="ECO:0000313" key="8">
    <source>
        <dbReference type="EMBL" id="TGZ46684.1"/>
    </source>
</evidence>
<dbReference type="Proteomes" id="UP000310200">
    <property type="component" value="Unassembled WGS sequence"/>
</dbReference>
<comment type="caution">
    <text evidence="8">The sequence shown here is derived from an EMBL/GenBank/DDBJ whole genome shotgun (WGS) entry which is preliminary data.</text>
</comment>
<dbReference type="GO" id="GO:0008395">
    <property type="term" value="F:steroid hydroxylase activity"/>
    <property type="evidence" value="ECO:0007669"/>
    <property type="project" value="TreeGrafter"/>
</dbReference>
<sequence>MLVEPIMLWLWHKMGGSINEVLCTLSVFACVSLPVFLLVKWVIYIKNLPPGPWGMPIWGYLPFMKSPTHLHFHELAKKYGKIFSVTIGSGLTVVISDYRIIRDAFRREEFSGRPRTDFMSILDGYGIINTEGALWEDQRRFLHKNLRSFGMSNMSREKTKMNEKIMHEVEMFLNRVESKRGAPTDISSYLALSISNVICKLTMSVRFHLNDPRFERFMKLIDEGFKLFACLASVNYIPLFRHLPWFHDIRNKISQNRAEMAEFHQNIIDDHKDKFKKDSINDITDAYIHEIRQAENEGRELFQGKDKDRQMQQILGDLFSAGMETVKTTLKWAELFMVLNPEMAREVQDELDRVVTRSRLPTLEDLPNLPITEATILEVLRRSNLVPLGTPHATTRDVELDGYKIPAGTTVIPLLYSVHMDTELWDDPEAFRPNRFLAEDGKVRKPNYFIPFGVGKRMCMGEVLARMELFLFFSCMMHNFNLTLPKSAPLPSLRGNVGITISPEPFEVCFLKRPLQTNVMAYMANNAEASTPIRNIGSH</sequence>
<dbReference type="InterPro" id="IPR050182">
    <property type="entry name" value="Cytochrome_P450_fam2"/>
</dbReference>
<dbReference type="PRINTS" id="PR00463">
    <property type="entry name" value="EP450I"/>
</dbReference>
<dbReference type="GO" id="GO:0020037">
    <property type="term" value="F:heme binding"/>
    <property type="evidence" value="ECO:0007669"/>
    <property type="project" value="InterPro"/>
</dbReference>
<feature type="transmembrane region" description="Helical" evidence="7">
    <location>
        <begin position="21"/>
        <end position="43"/>
    </location>
</feature>
<dbReference type="PANTHER" id="PTHR24300">
    <property type="entry name" value="CYTOCHROME P450 508A4-RELATED"/>
    <property type="match status" value="1"/>
</dbReference>
<organism evidence="8 9">
    <name type="scientific">Temnothorax longispinosus</name>
    <dbReference type="NCBI Taxonomy" id="300112"/>
    <lineage>
        <taxon>Eukaryota</taxon>
        <taxon>Metazoa</taxon>
        <taxon>Ecdysozoa</taxon>
        <taxon>Arthropoda</taxon>
        <taxon>Hexapoda</taxon>
        <taxon>Insecta</taxon>
        <taxon>Pterygota</taxon>
        <taxon>Neoptera</taxon>
        <taxon>Endopterygota</taxon>
        <taxon>Hymenoptera</taxon>
        <taxon>Apocrita</taxon>
        <taxon>Aculeata</taxon>
        <taxon>Formicoidea</taxon>
        <taxon>Formicidae</taxon>
        <taxon>Myrmicinae</taxon>
        <taxon>Temnothorax</taxon>
    </lineage>
</organism>
<keyword evidence="5 6" id="KW-0349">Heme</keyword>
<dbReference type="EMBL" id="QBLH01002832">
    <property type="protein sequence ID" value="TGZ46684.1"/>
    <property type="molecule type" value="Genomic_DNA"/>
</dbReference>
<name>A0A4V3S9V5_9HYME</name>
<dbReference type="GO" id="GO:0005506">
    <property type="term" value="F:iron ion binding"/>
    <property type="evidence" value="ECO:0007669"/>
    <property type="project" value="InterPro"/>
</dbReference>
<dbReference type="PRINTS" id="PR00385">
    <property type="entry name" value="P450"/>
</dbReference>
<keyword evidence="6" id="KW-0560">Oxidoreductase</keyword>
<dbReference type="GO" id="GO:0006082">
    <property type="term" value="P:organic acid metabolic process"/>
    <property type="evidence" value="ECO:0007669"/>
    <property type="project" value="TreeGrafter"/>
</dbReference>
<keyword evidence="7" id="KW-0472">Membrane</keyword>
<dbReference type="GO" id="GO:0006805">
    <property type="term" value="P:xenobiotic metabolic process"/>
    <property type="evidence" value="ECO:0007669"/>
    <property type="project" value="TreeGrafter"/>
</dbReference>
<keyword evidence="9" id="KW-1185">Reference proteome</keyword>